<evidence type="ECO:0000313" key="2">
    <source>
        <dbReference type="Proteomes" id="UP000005445"/>
    </source>
</evidence>
<name>G9B1S2_9CAUD</name>
<dbReference type="Proteomes" id="UP000005445">
    <property type="component" value="Segment"/>
</dbReference>
<evidence type="ECO:0000313" key="1">
    <source>
        <dbReference type="EMBL" id="ADH03317.1"/>
    </source>
</evidence>
<organism evidence="1 2">
    <name type="scientific">Bacillus phage W.Ph</name>
    <dbReference type="NCBI Taxonomy" id="764595"/>
    <lineage>
        <taxon>Viruses</taxon>
        <taxon>Duplodnaviria</taxon>
        <taxon>Heunggongvirae</taxon>
        <taxon>Uroviricota</taxon>
        <taxon>Caudoviricetes</taxon>
        <taxon>Herelleviridae</taxon>
        <taxon>Bastillevirinae</taxon>
        <taxon>Wphvirus</taxon>
        <taxon>Wphvirus WPh</taxon>
    </lineage>
</organism>
<protein>
    <submittedName>
        <fullName evidence="1">Gp171</fullName>
    </submittedName>
</protein>
<dbReference type="KEGG" id="vg:11536827"/>
<dbReference type="EMBL" id="HM144387">
    <property type="protein sequence ID" value="ADH03317.1"/>
    <property type="molecule type" value="Genomic_DNA"/>
</dbReference>
<dbReference type="GeneID" id="11536827"/>
<dbReference type="RefSeq" id="YP_004957186.1">
    <property type="nucleotide sequence ID" value="NC_016563.1"/>
</dbReference>
<keyword evidence="2" id="KW-1185">Reference proteome</keyword>
<accession>G9B1S2</accession>
<sequence length="68" mass="8077">MTRAYIVDNNVSFFIRKIYSYGDVFTYNNKDYQVLYIDGDTMFITCISHIHQGRIKKVSKSVVQIRYV</sequence>
<dbReference type="OrthoDB" id="24189at10239"/>
<reference evidence="1 2" key="1">
    <citation type="submission" date="2013-01" db="EMBL/GenBank/DDBJ databases">
        <title>Large myovirus of Bacillus.</title>
        <authorList>
            <person name="Klumpp J."/>
            <person name="Beyer W."/>
            <person name="Loessner M.J."/>
        </authorList>
    </citation>
    <scope>NUCLEOTIDE SEQUENCE [LARGE SCALE GENOMIC DNA]</scope>
</reference>
<proteinExistence type="predicted"/>